<proteinExistence type="predicted"/>
<sequence>MPTQKFGGAAVHLSGPNGVLWRALAPVPVRLPGTRGRGPEGGTHPGRRRSARVHGGKASDMVTERGELVTVS</sequence>
<feature type="compositionally biased region" description="Gly residues" evidence="1">
    <location>
        <begin position="35"/>
        <end position="44"/>
    </location>
</feature>
<evidence type="ECO:0000313" key="2">
    <source>
        <dbReference type="EMBL" id="GFE21598.1"/>
    </source>
</evidence>
<name>A0A640TDZ4_STRNI</name>
<dbReference type="AlphaFoldDB" id="A0A640TDZ4"/>
<comment type="caution">
    <text evidence="2">The sequence shown here is derived from an EMBL/GenBank/DDBJ whole genome shotgun (WGS) entry which is preliminary data.</text>
</comment>
<feature type="compositionally biased region" description="Basic and acidic residues" evidence="1">
    <location>
        <begin position="62"/>
        <end position="72"/>
    </location>
</feature>
<gene>
    <name evidence="2" type="ORF">Sliba_20510</name>
</gene>
<dbReference type="Proteomes" id="UP000429552">
    <property type="component" value="Unassembled WGS sequence"/>
</dbReference>
<organism evidence="2 3">
    <name type="scientific">Streptomyces nigrescens</name>
    <dbReference type="NCBI Taxonomy" id="1920"/>
    <lineage>
        <taxon>Bacteria</taxon>
        <taxon>Bacillati</taxon>
        <taxon>Actinomycetota</taxon>
        <taxon>Actinomycetes</taxon>
        <taxon>Kitasatosporales</taxon>
        <taxon>Streptomycetaceae</taxon>
        <taxon>Streptomyces</taxon>
    </lineage>
</organism>
<accession>A0A640TDZ4</accession>
<evidence type="ECO:0000256" key="1">
    <source>
        <dbReference type="SAM" id="MobiDB-lite"/>
    </source>
</evidence>
<evidence type="ECO:0000313" key="3">
    <source>
        <dbReference type="Proteomes" id="UP000429552"/>
    </source>
</evidence>
<reference evidence="2 3" key="1">
    <citation type="submission" date="2019-12" db="EMBL/GenBank/DDBJ databases">
        <title>Whole genome shotgun sequence of Streptomyces libani subsp. libani NBRC 13452.</title>
        <authorList>
            <person name="Ichikawa N."/>
            <person name="Kimura A."/>
            <person name="Kitahashi Y."/>
            <person name="Komaki H."/>
            <person name="Tamura T."/>
        </authorList>
    </citation>
    <scope>NUCLEOTIDE SEQUENCE [LARGE SCALE GENOMIC DNA]</scope>
    <source>
        <strain evidence="2 3">NBRC 13452</strain>
    </source>
</reference>
<protein>
    <submittedName>
        <fullName evidence="2">Uncharacterized protein</fullName>
    </submittedName>
</protein>
<dbReference type="EMBL" id="BLIP01000001">
    <property type="protein sequence ID" value="GFE21598.1"/>
    <property type="molecule type" value="Genomic_DNA"/>
</dbReference>
<feature type="compositionally biased region" description="Basic residues" evidence="1">
    <location>
        <begin position="45"/>
        <end position="55"/>
    </location>
</feature>
<feature type="region of interest" description="Disordered" evidence="1">
    <location>
        <begin position="29"/>
        <end position="72"/>
    </location>
</feature>